<organism evidence="2 3">
    <name type="scientific">Psychrobacter raelei</name>
    <dbReference type="NCBI Taxonomy" id="2565531"/>
    <lineage>
        <taxon>Bacteria</taxon>
        <taxon>Pseudomonadati</taxon>
        <taxon>Pseudomonadota</taxon>
        <taxon>Gammaproteobacteria</taxon>
        <taxon>Moraxellales</taxon>
        <taxon>Moraxellaceae</taxon>
        <taxon>Psychrobacter</taxon>
    </lineage>
</organism>
<protein>
    <submittedName>
        <fullName evidence="2">Uncharacterized protein</fullName>
    </submittedName>
</protein>
<evidence type="ECO:0000256" key="1">
    <source>
        <dbReference type="SAM" id="Phobius"/>
    </source>
</evidence>
<evidence type="ECO:0000313" key="2">
    <source>
        <dbReference type="EMBL" id="UNK06067.1"/>
    </source>
</evidence>
<keyword evidence="1" id="KW-0472">Membrane</keyword>
<keyword evidence="3" id="KW-1185">Reference proteome</keyword>
<reference evidence="2" key="1">
    <citation type="submission" date="2024-03" db="EMBL/GenBank/DDBJ databases">
        <title>Psychrobacter raelis sp. nov. isolated from a dog with peritonitis.</title>
        <authorList>
            <person name="Schiavone A."/>
            <person name="Manzulli V."/>
            <person name="Camarda A."/>
            <person name="Cafiero M.A."/>
            <person name="Vasco I."/>
            <person name="Marino L."/>
            <person name="Pennuzzi G."/>
            <person name="Serrecchia L."/>
            <person name="Galante D."/>
            <person name="Pugliese N."/>
        </authorList>
    </citation>
    <scope>NUCLEOTIDE SEQUENCE</scope>
    <source>
        <strain evidence="2">PraFG1</strain>
    </source>
</reference>
<dbReference type="Proteomes" id="UP000829560">
    <property type="component" value="Chromosome"/>
</dbReference>
<dbReference type="KEGG" id="prae:MN210_05125"/>
<sequence>MTQIMSKHIIREQRRIENKRRMVLLVFAIACLVGLVLDVMTGPSMLPVRDVIEALLRLSARIPLSMICVCLLL</sequence>
<dbReference type="RefSeq" id="WP_241879316.1">
    <property type="nucleotide sequence ID" value="NZ_CP093310.2"/>
</dbReference>
<proteinExistence type="predicted"/>
<dbReference type="AlphaFoldDB" id="A0AAT9PFG6"/>
<gene>
    <name evidence="2" type="ORF">MN210_05125</name>
</gene>
<name>A0AAT9PFG6_9GAMM</name>
<feature type="transmembrane region" description="Helical" evidence="1">
    <location>
        <begin position="21"/>
        <end position="42"/>
    </location>
</feature>
<evidence type="ECO:0000313" key="3">
    <source>
        <dbReference type="Proteomes" id="UP000829560"/>
    </source>
</evidence>
<accession>A0AAT9PFG6</accession>
<keyword evidence="1" id="KW-1133">Transmembrane helix</keyword>
<dbReference type="EMBL" id="CP093310">
    <property type="protein sequence ID" value="UNK06067.1"/>
    <property type="molecule type" value="Genomic_DNA"/>
</dbReference>
<keyword evidence="1" id="KW-0812">Transmembrane</keyword>